<dbReference type="EMBL" id="JABFUD020000012">
    <property type="protein sequence ID" value="KAI5072212.1"/>
    <property type="molecule type" value="Genomic_DNA"/>
</dbReference>
<evidence type="ECO:0000313" key="2">
    <source>
        <dbReference type="Proteomes" id="UP000886520"/>
    </source>
</evidence>
<protein>
    <submittedName>
        <fullName evidence="1">Uncharacterized protein</fullName>
    </submittedName>
</protein>
<dbReference type="PANTHER" id="PTHR33148">
    <property type="entry name" value="PLASTID MOVEMENT IMPAIRED PROTEIN-RELATED"/>
    <property type="match status" value="1"/>
</dbReference>
<keyword evidence="2" id="KW-1185">Reference proteome</keyword>
<accession>A0A9D4UQY7</accession>
<dbReference type="InterPro" id="IPR025322">
    <property type="entry name" value="PADRE_dom"/>
</dbReference>
<dbReference type="AlphaFoldDB" id="A0A9D4UQY7"/>
<evidence type="ECO:0000313" key="1">
    <source>
        <dbReference type="EMBL" id="KAI5072212.1"/>
    </source>
</evidence>
<dbReference type="OrthoDB" id="1932244at2759"/>
<dbReference type="PANTHER" id="PTHR33148:SF33">
    <property type="entry name" value="DUF4228 DOMAIN PROTEIN"/>
    <property type="match status" value="1"/>
</dbReference>
<proteinExistence type="predicted"/>
<organism evidence="1 2">
    <name type="scientific">Adiantum capillus-veneris</name>
    <name type="common">Maidenhair fern</name>
    <dbReference type="NCBI Taxonomy" id="13818"/>
    <lineage>
        <taxon>Eukaryota</taxon>
        <taxon>Viridiplantae</taxon>
        <taxon>Streptophyta</taxon>
        <taxon>Embryophyta</taxon>
        <taxon>Tracheophyta</taxon>
        <taxon>Polypodiopsida</taxon>
        <taxon>Polypodiidae</taxon>
        <taxon>Polypodiales</taxon>
        <taxon>Pteridineae</taxon>
        <taxon>Pteridaceae</taxon>
        <taxon>Vittarioideae</taxon>
        <taxon>Adiantum</taxon>
    </lineage>
</organism>
<name>A0A9D4UQY7_ADICA</name>
<dbReference type="Proteomes" id="UP000886520">
    <property type="component" value="Chromosome 12"/>
</dbReference>
<sequence>MGCFPLHLLKACSTGPTYIKVLTVEGKCLRFHAPIIVKEILMEHPGHVLFLSDTVRSLGSRARPLTSTLSLQYGCVYFLIPQPSLASRPPSSAARMESLTVPVSRSTARQRKVSFATSTDSALCPMFEDRHVDSAGSMESCFNSRKTANSLEGLQLKKTSVEFLPSPSEGVLRVKMVVTKKQLTCVLREGGDCVSMVEDLLSPLLQEAERAFLSPHDANLHMTFKGSGSIRWEAISLLKLTLRSD</sequence>
<dbReference type="Pfam" id="PF14009">
    <property type="entry name" value="PADRE"/>
    <property type="match status" value="1"/>
</dbReference>
<gene>
    <name evidence="1" type="ORF">GOP47_0012318</name>
</gene>
<comment type="caution">
    <text evidence="1">The sequence shown here is derived from an EMBL/GenBank/DDBJ whole genome shotgun (WGS) entry which is preliminary data.</text>
</comment>
<reference evidence="1" key="1">
    <citation type="submission" date="2021-01" db="EMBL/GenBank/DDBJ databases">
        <title>Adiantum capillus-veneris genome.</title>
        <authorList>
            <person name="Fang Y."/>
            <person name="Liao Q."/>
        </authorList>
    </citation>
    <scope>NUCLEOTIDE SEQUENCE</scope>
    <source>
        <strain evidence="1">H3</strain>
        <tissue evidence="1">Leaf</tissue>
    </source>
</reference>